<keyword evidence="1" id="KW-1133">Transmembrane helix</keyword>
<keyword evidence="3" id="KW-1185">Reference proteome</keyword>
<feature type="transmembrane region" description="Helical" evidence="1">
    <location>
        <begin position="156"/>
        <end position="175"/>
    </location>
</feature>
<proteinExistence type="predicted"/>
<evidence type="ECO:0000313" key="2">
    <source>
        <dbReference type="EMBL" id="MFD1872752.1"/>
    </source>
</evidence>
<name>A0ABW4QTV3_9BACT</name>
<dbReference type="EMBL" id="JBHUFD010000003">
    <property type="protein sequence ID" value="MFD1872752.1"/>
    <property type="molecule type" value="Genomic_DNA"/>
</dbReference>
<evidence type="ECO:0000256" key="1">
    <source>
        <dbReference type="SAM" id="Phobius"/>
    </source>
</evidence>
<accession>A0ABW4QTV3</accession>
<reference evidence="3" key="1">
    <citation type="journal article" date="2019" name="Int. J. Syst. Evol. Microbiol.">
        <title>The Global Catalogue of Microorganisms (GCM) 10K type strain sequencing project: providing services to taxonomists for standard genome sequencing and annotation.</title>
        <authorList>
            <consortium name="The Broad Institute Genomics Platform"/>
            <consortium name="The Broad Institute Genome Sequencing Center for Infectious Disease"/>
            <person name="Wu L."/>
            <person name="Ma J."/>
        </authorList>
    </citation>
    <scope>NUCLEOTIDE SEQUENCE [LARGE SCALE GENOMIC DNA]</scope>
    <source>
        <strain evidence="3">CGMCC 1.15795</strain>
    </source>
</reference>
<evidence type="ECO:0008006" key="4">
    <source>
        <dbReference type="Google" id="ProtNLM"/>
    </source>
</evidence>
<feature type="transmembrane region" description="Helical" evidence="1">
    <location>
        <begin position="36"/>
        <end position="57"/>
    </location>
</feature>
<feature type="transmembrane region" description="Helical" evidence="1">
    <location>
        <begin position="6"/>
        <end position="24"/>
    </location>
</feature>
<evidence type="ECO:0000313" key="3">
    <source>
        <dbReference type="Proteomes" id="UP001597197"/>
    </source>
</evidence>
<feature type="transmembrane region" description="Helical" evidence="1">
    <location>
        <begin position="95"/>
        <end position="114"/>
    </location>
</feature>
<feature type="transmembrane region" description="Helical" evidence="1">
    <location>
        <begin position="63"/>
        <end position="83"/>
    </location>
</feature>
<organism evidence="2 3">
    <name type="scientific">Hymenobacter bucti</name>
    <dbReference type="NCBI Taxonomy" id="1844114"/>
    <lineage>
        <taxon>Bacteria</taxon>
        <taxon>Pseudomonadati</taxon>
        <taxon>Bacteroidota</taxon>
        <taxon>Cytophagia</taxon>
        <taxon>Cytophagales</taxon>
        <taxon>Hymenobacteraceae</taxon>
        <taxon>Hymenobacter</taxon>
    </lineage>
</organism>
<keyword evidence="1" id="KW-0812">Transmembrane</keyword>
<comment type="caution">
    <text evidence="2">The sequence shown here is derived from an EMBL/GenBank/DDBJ whole genome shotgun (WGS) entry which is preliminary data.</text>
</comment>
<protein>
    <recommendedName>
        <fullName evidence="4">MFS transporter</fullName>
    </recommendedName>
</protein>
<keyword evidence="1" id="KW-0472">Membrane</keyword>
<dbReference type="Proteomes" id="UP001597197">
    <property type="component" value="Unassembled WGS sequence"/>
</dbReference>
<gene>
    <name evidence="2" type="ORF">ACFSDX_09945</name>
</gene>
<dbReference type="RefSeq" id="WP_382319565.1">
    <property type="nucleotide sequence ID" value="NZ_JBHUIA010000003.1"/>
</dbReference>
<feature type="transmembrane region" description="Helical" evidence="1">
    <location>
        <begin position="195"/>
        <end position="216"/>
    </location>
</feature>
<sequence length="233" mass="25677">MPTLPNVLYLSFIATTLLGGWLFYRAANSSGRVLGVLGLWLLVQSLLALSGFYTVAASRPPRLLLALLPPLLVIAALFNTEAGRRFLDGLRLDRLTLVHLLRVPVELVLFWLFLHKAVPQLMTFEGRNYDVLSGLSAPVVYYLAFRGRQMGWRGLLAWNIGCLLLLLNIVVNAVLSAPTVVQQFAFDQPNVAILYFPFIALPSCLVPLVALAHLAAIRRLVRERAAAVLPLPG</sequence>